<evidence type="ECO:0000259" key="1">
    <source>
        <dbReference type="PROSITE" id="PS50056"/>
    </source>
</evidence>
<feature type="domain" description="Tyrosine specific protein phosphatases" evidence="1">
    <location>
        <begin position="134"/>
        <end position="187"/>
    </location>
</feature>
<protein>
    <submittedName>
        <fullName evidence="2">Protein tyrosine serine phosphatase</fullName>
    </submittedName>
</protein>
<dbReference type="Proteomes" id="UP000051074">
    <property type="component" value="Unassembled WGS sequence"/>
</dbReference>
<sequence>MEHKRIVPLDGGYNCRDLGGYRASDGRRIKWGRLYRSGSLSYLSAKDQVEFARRRVTVDCDLRSRNEQHNYPDKLWPGARQIDAHFYSKSGQEEAEAEEAWRKGRKKLPHLPSYLGVIYQQNMLAPRTREVMRLIFAEMLDLPEGEALLYHCSMGKDRTGMVSVMVLMALGLDDREIMRDYLLSRENPRTINEADIDDQLGRQIAKMNETQVSQTAFYGITETIRQMWGGFAGYFESLGFEPGDLDRLRDKFLE</sequence>
<accession>A0A0R1M6B1</accession>
<evidence type="ECO:0000313" key="3">
    <source>
        <dbReference type="Proteomes" id="UP000051074"/>
    </source>
</evidence>
<evidence type="ECO:0000313" key="2">
    <source>
        <dbReference type="EMBL" id="KRL00378.1"/>
    </source>
</evidence>
<dbReference type="AlphaFoldDB" id="A0A0R1M6B1"/>
<dbReference type="STRING" id="1293597.FC20_GL001373"/>
<dbReference type="Gene3D" id="3.90.190.10">
    <property type="entry name" value="Protein tyrosine phosphatase superfamily"/>
    <property type="match status" value="1"/>
</dbReference>
<proteinExistence type="predicted"/>
<dbReference type="RefSeq" id="WP_054668068.1">
    <property type="nucleotide sequence ID" value="NZ_AZDU01000048.1"/>
</dbReference>
<dbReference type="InterPro" id="IPR026893">
    <property type="entry name" value="Tyr/Ser_Pase_IphP-type"/>
</dbReference>
<dbReference type="Pfam" id="PF13350">
    <property type="entry name" value="Y_phosphatase3"/>
    <property type="match status" value="1"/>
</dbReference>
<organism evidence="2 3">
    <name type="scientific">Lactobacillus equicursoris DSM 19284 = JCM 14600 = CIP 110162</name>
    <dbReference type="NCBI Taxonomy" id="1293597"/>
    <lineage>
        <taxon>Bacteria</taxon>
        <taxon>Bacillati</taxon>
        <taxon>Bacillota</taxon>
        <taxon>Bacilli</taxon>
        <taxon>Lactobacillales</taxon>
        <taxon>Lactobacillaceae</taxon>
        <taxon>Lactobacillus</taxon>
    </lineage>
</organism>
<dbReference type="EMBL" id="AZDU01000048">
    <property type="protein sequence ID" value="KRL00378.1"/>
    <property type="molecule type" value="Genomic_DNA"/>
</dbReference>
<dbReference type="PROSITE" id="PS50056">
    <property type="entry name" value="TYR_PHOSPHATASE_2"/>
    <property type="match status" value="1"/>
</dbReference>
<reference evidence="2 3" key="1">
    <citation type="journal article" date="2015" name="Genome Announc.">
        <title>Expanding the biotechnology potential of lactobacilli through comparative genomics of 213 strains and associated genera.</title>
        <authorList>
            <person name="Sun Z."/>
            <person name="Harris H.M."/>
            <person name="McCann A."/>
            <person name="Guo C."/>
            <person name="Argimon S."/>
            <person name="Zhang W."/>
            <person name="Yang X."/>
            <person name="Jeffery I.B."/>
            <person name="Cooney J.C."/>
            <person name="Kagawa T.F."/>
            <person name="Liu W."/>
            <person name="Song Y."/>
            <person name="Salvetti E."/>
            <person name="Wrobel A."/>
            <person name="Rasinkangas P."/>
            <person name="Parkhill J."/>
            <person name="Rea M.C."/>
            <person name="O'Sullivan O."/>
            <person name="Ritari J."/>
            <person name="Douillard F.P."/>
            <person name="Paul Ross R."/>
            <person name="Yang R."/>
            <person name="Briner A.E."/>
            <person name="Felis G.E."/>
            <person name="de Vos W.M."/>
            <person name="Barrangou R."/>
            <person name="Klaenhammer T.R."/>
            <person name="Caufield P.W."/>
            <person name="Cui Y."/>
            <person name="Zhang H."/>
            <person name="O'Toole P.W."/>
        </authorList>
    </citation>
    <scope>NUCLEOTIDE SEQUENCE [LARGE SCALE GENOMIC DNA]</scope>
    <source>
        <strain evidence="2 3">DSM 19284</strain>
    </source>
</reference>
<comment type="caution">
    <text evidence="2">The sequence shown here is derived from an EMBL/GenBank/DDBJ whole genome shotgun (WGS) entry which is preliminary data.</text>
</comment>
<gene>
    <name evidence="2" type="ORF">FC20_GL001373</name>
</gene>
<dbReference type="InterPro" id="IPR000387">
    <property type="entry name" value="Tyr_Pase_dom"/>
</dbReference>
<dbReference type="SUPFAM" id="SSF52799">
    <property type="entry name" value="(Phosphotyrosine protein) phosphatases II"/>
    <property type="match status" value="1"/>
</dbReference>
<dbReference type="GO" id="GO:0004721">
    <property type="term" value="F:phosphoprotein phosphatase activity"/>
    <property type="evidence" value="ECO:0007669"/>
    <property type="project" value="InterPro"/>
</dbReference>
<name>A0A0R1M6B1_9LACO</name>
<keyword evidence="3" id="KW-1185">Reference proteome</keyword>
<dbReference type="InterPro" id="IPR029021">
    <property type="entry name" value="Prot-tyrosine_phosphatase-like"/>
</dbReference>
<dbReference type="PATRIC" id="fig|1293597.4.peg.1467"/>